<dbReference type="AlphaFoldDB" id="A0A4Q1RFU0"/>
<dbReference type="EMBL" id="SDKC01000001">
    <property type="protein sequence ID" value="RXS74481.1"/>
    <property type="molecule type" value="Genomic_DNA"/>
</dbReference>
<proteinExistence type="predicted"/>
<dbReference type="Proteomes" id="UP000290106">
    <property type="component" value="Unassembled WGS sequence"/>
</dbReference>
<keyword evidence="1" id="KW-0812">Transmembrane</keyword>
<keyword evidence="1" id="KW-0472">Membrane</keyword>
<reference evidence="3 4" key="1">
    <citation type="submission" date="2019-01" db="EMBL/GenBank/DDBJ databases">
        <title>Blautia sp. nov. KGMB01111 isolated human feces.</title>
        <authorList>
            <person name="Park J.-E."/>
            <person name="Kim J.-S."/>
            <person name="Park S.-H."/>
        </authorList>
    </citation>
    <scope>NUCLEOTIDE SEQUENCE [LARGE SCALE GENOMIC DNA]</scope>
    <source>
        <strain evidence="3 4">KGMB01111</strain>
    </source>
</reference>
<feature type="transmembrane region" description="Helical" evidence="1">
    <location>
        <begin position="52"/>
        <end position="74"/>
    </location>
</feature>
<gene>
    <name evidence="3" type="ORF">ETP43_04105</name>
</gene>
<keyword evidence="4" id="KW-1185">Reference proteome</keyword>
<keyword evidence="1" id="KW-1133">Transmembrane helix</keyword>
<evidence type="ECO:0000313" key="4">
    <source>
        <dbReference type="Proteomes" id="UP000290106"/>
    </source>
</evidence>
<feature type="domain" description="YcxB-like C-terminal" evidence="2">
    <location>
        <begin position="95"/>
        <end position="153"/>
    </location>
</feature>
<evidence type="ECO:0000313" key="3">
    <source>
        <dbReference type="EMBL" id="RXS74481.1"/>
    </source>
</evidence>
<evidence type="ECO:0000256" key="1">
    <source>
        <dbReference type="SAM" id="Phobius"/>
    </source>
</evidence>
<dbReference type="Pfam" id="PF14317">
    <property type="entry name" value="YcxB"/>
    <property type="match status" value="1"/>
</dbReference>
<comment type="caution">
    <text evidence="3">The sequence shown here is derived from an EMBL/GenBank/DDBJ whole genome shotgun (WGS) entry which is preliminary data.</text>
</comment>
<protein>
    <submittedName>
        <fullName evidence="3">YcxB family protein</fullName>
    </submittedName>
</protein>
<dbReference type="OrthoDB" id="9792641at2"/>
<name>A0A4Q1RFU0_9FIRM</name>
<dbReference type="RefSeq" id="WP_129257124.1">
    <property type="nucleotide sequence ID" value="NZ_SDKC01000001.1"/>
</dbReference>
<accession>A0A4Q1RFU0</accession>
<evidence type="ECO:0000259" key="2">
    <source>
        <dbReference type="Pfam" id="PF14317"/>
    </source>
</evidence>
<organism evidence="3 4">
    <name type="scientific">Blautia faecicola</name>
    <dbReference type="NCBI Taxonomy" id="2509240"/>
    <lineage>
        <taxon>Bacteria</taxon>
        <taxon>Bacillati</taxon>
        <taxon>Bacillota</taxon>
        <taxon>Clostridia</taxon>
        <taxon>Lachnospirales</taxon>
        <taxon>Lachnospiraceae</taxon>
        <taxon>Blautia</taxon>
    </lineage>
</organism>
<sequence>MKVQFNVQMTRQYLFDFFLQHTYRALRGKLSLLAGLAMIPLCVLTWNRVGRMFSVCYIFFAVFFLLLMPGKLWIKADQGFKRTPVYRKPFTYKVDSTGITTIQNAQTGHLKWNQVEKVIDSQLCLYVYINKADAYVWPKAAVGKNYQKLLELLKKHVDARKLKIRLK</sequence>
<feature type="transmembrane region" description="Helical" evidence="1">
    <location>
        <begin position="30"/>
        <end position="46"/>
    </location>
</feature>
<dbReference type="InterPro" id="IPR025588">
    <property type="entry name" value="YcxB-like_C"/>
</dbReference>